<organism evidence="1 2">
    <name type="scientific">Enterovibrio qingdaonensis</name>
    <dbReference type="NCBI Taxonomy" id="2899818"/>
    <lineage>
        <taxon>Bacteria</taxon>
        <taxon>Pseudomonadati</taxon>
        <taxon>Pseudomonadota</taxon>
        <taxon>Gammaproteobacteria</taxon>
        <taxon>Vibrionales</taxon>
        <taxon>Vibrionaceae</taxon>
        <taxon>Enterovibrio</taxon>
    </lineage>
</organism>
<proteinExistence type="predicted"/>
<evidence type="ECO:0000313" key="1">
    <source>
        <dbReference type="EMBL" id="MDD1779916.1"/>
    </source>
</evidence>
<evidence type="ECO:0000313" key="2">
    <source>
        <dbReference type="Proteomes" id="UP001149821"/>
    </source>
</evidence>
<comment type="caution">
    <text evidence="1">The sequence shown here is derived from an EMBL/GenBank/DDBJ whole genome shotgun (WGS) entry which is preliminary data.</text>
</comment>
<reference evidence="1" key="1">
    <citation type="submission" date="2021-12" db="EMBL/GenBank/DDBJ databases">
        <title>Enterovibrio ZSDZ35 sp. nov. and Enterovibrio ZSDZ42 sp. nov., isolated from coastal seawater in Qingdao.</title>
        <authorList>
            <person name="Zhang P."/>
        </authorList>
    </citation>
    <scope>NUCLEOTIDE SEQUENCE</scope>
    <source>
        <strain evidence="1">ZSDZ35</strain>
    </source>
</reference>
<dbReference type="EMBL" id="JAJUBB010000001">
    <property type="protein sequence ID" value="MDD1779916.1"/>
    <property type="molecule type" value="Genomic_DNA"/>
</dbReference>
<keyword evidence="2" id="KW-1185">Reference proteome</keyword>
<gene>
    <name evidence="1" type="ORF">LRP49_01785</name>
</gene>
<name>A0ABT5QG20_9GAMM</name>
<sequence length="204" mass="22013">MSLQEAGSDVSLPTGTKTVTFSVSYISDNATDGGETVTFQTWATQDKSDLQETTVTIEDVDSTVVVEDVTVTGLAQESGIFYGTRVTLNKSAPTDIPSFFASVGAGTGSTATDHVDFNKETGGFRFYNANNQLISETFTDYILPPNTTTRPPITLPAGTKFIQIGIIINSDSVREGNETFNVLAFTQRDYSDLNYSPVTIQDDD</sequence>
<dbReference type="Proteomes" id="UP001149821">
    <property type="component" value="Unassembled WGS sequence"/>
</dbReference>
<protein>
    <submittedName>
        <fullName evidence="1">Uncharacterized protein</fullName>
    </submittedName>
</protein>
<accession>A0ABT5QG20</accession>
<dbReference type="RefSeq" id="WP_274139764.1">
    <property type="nucleotide sequence ID" value="NZ_JAJUBB010000001.1"/>
</dbReference>